<proteinExistence type="predicted"/>
<accession>A0A6N2CDX1</accession>
<protein>
    <submittedName>
        <fullName evidence="1">Uncharacterized protein</fullName>
    </submittedName>
</protein>
<gene>
    <name evidence="1" type="ORF">EJD97_002722</name>
</gene>
<name>A0A6N2CDX1_SOLCI</name>
<evidence type="ECO:0000313" key="1">
    <source>
        <dbReference type="EMBL" id="TMX05059.1"/>
    </source>
</evidence>
<comment type="caution">
    <text evidence="1">The sequence shown here is derived from an EMBL/GenBank/DDBJ whole genome shotgun (WGS) entry which is preliminary data.</text>
</comment>
<dbReference type="EMBL" id="RXGB01000134">
    <property type="protein sequence ID" value="TMX05059.1"/>
    <property type="molecule type" value="Genomic_DNA"/>
</dbReference>
<organism evidence="1">
    <name type="scientific">Solanum chilense</name>
    <name type="common">Tomato</name>
    <name type="synonym">Lycopersicon chilense</name>
    <dbReference type="NCBI Taxonomy" id="4083"/>
    <lineage>
        <taxon>Eukaryota</taxon>
        <taxon>Viridiplantae</taxon>
        <taxon>Streptophyta</taxon>
        <taxon>Embryophyta</taxon>
        <taxon>Tracheophyta</taxon>
        <taxon>Spermatophyta</taxon>
        <taxon>Magnoliopsida</taxon>
        <taxon>eudicotyledons</taxon>
        <taxon>Gunneridae</taxon>
        <taxon>Pentapetalae</taxon>
        <taxon>asterids</taxon>
        <taxon>lamiids</taxon>
        <taxon>Solanales</taxon>
        <taxon>Solanaceae</taxon>
        <taxon>Solanoideae</taxon>
        <taxon>Solaneae</taxon>
        <taxon>Solanum</taxon>
        <taxon>Solanum subgen. Lycopersicon</taxon>
    </lineage>
</organism>
<dbReference type="AlphaFoldDB" id="A0A6N2CDX1"/>
<reference evidence="1" key="1">
    <citation type="submission" date="2019-05" db="EMBL/GenBank/DDBJ databases">
        <title>The de novo reference genome and transcriptome assemblies of the wild tomato species Solanum chilense.</title>
        <authorList>
            <person name="Stam R."/>
            <person name="Nosenko T."/>
            <person name="Hoerger A.C."/>
            <person name="Stephan W."/>
            <person name="Seidel M.A."/>
            <person name="Kuhn J.M.M."/>
            <person name="Haberer G."/>
            <person name="Tellier A."/>
        </authorList>
    </citation>
    <scope>NUCLEOTIDE SEQUENCE</scope>
    <source>
        <tissue evidence="1">Mature leaves</tissue>
    </source>
</reference>
<sequence>MEAKTSYNLFLGRPWVHENGVVPSTLHQCMKYMKDGEVMKINANINPFTEKDSYFADAKIYLDSGKNYMEEHVEAGPIDLEDSKVQLASINMSKKRTEEVSIQLEPLRISSMKGKVITSSEYTSIEKTEESRKGKTPRWTSLFERIGRLIPRVSAFERLGCKDEREFPNNEVEDSNLTQSSYYITVEKDQDVDNTNDDIHEAPPQLKDCVQLTIHDLKELNLGTLEDPRPIFVCAYLTPEEEMKYFRLLVEFKDVFSWSYKEISGPSPRIVINHLGIKREHVL</sequence>